<feature type="compositionally biased region" description="Basic and acidic residues" evidence="1">
    <location>
        <begin position="247"/>
        <end position="261"/>
    </location>
</feature>
<dbReference type="EMBL" id="QZWG01000001">
    <property type="protein sequence ID" value="RZC28186.1"/>
    <property type="molecule type" value="Genomic_DNA"/>
</dbReference>
<reference evidence="2 3" key="1">
    <citation type="submission" date="2018-09" db="EMBL/GenBank/DDBJ databases">
        <title>A high-quality reference genome of wild soybean provides a powerful tool to mine soybean genomes.</title>
        <authorList>
            <person name="Xie M."/>
            <person name="Chung C.Y.L."/>
            <person name="Li M.-W."/>
            <person name="Wong F.-L."/>
            <person name="Chan T.-F."/>
            <person name="Lam H.-M."/>
        </authorList>
    </citation>
    <scope>NUCLEOTIDE SEQUENCE [LARGE SCALE GENOMIC DNA]</scope>
    <source>
        <strain evidence="3">cv. W05</strain>
        <tissue evidence="2">Hypocotyl of etiolated seedlings</tissue>
    </source>
</reference>
<sequence>MSFSNSKQTQTLTFEFSHLARFSPFSAPVPPRLETVRPLHGATEQFRRTLSLQLQHAVAPEAVPSDSRPSLCIFVFQVLFLLHFQIDLKILSRPVALKAIGEVFLETSEPSICITPGPSFCITIFNLYLPSLMGKMHKNRKQAGGHGTPREETDMQEQEMDIRKIMKDVENFSYSHMSWKERKKIENRNVVSLGGKPQKNQRLPLSVARPMMKKQKEREQKMLQERLILGQFGGKLGGSSKRSAGKHKPENRGLKSSEGHFRNGILNVKHLLNSAPSRDRETGTNMSNAWKGKGGKKKNSNKGGGKKHR</sequence>
<proteinExistence type="predicted"/>
<dbReference type="PANTHER" id="PTHR28096">
    <property type="entry name" value="PROTEIN FAF1"/>
    <property type="match status" value="1"/>
</dbReference>
<comment type="caution">
    <text evidence="2">The sequence shown here is derived from an EMBL/GenBank/DDBJ whole genome shotgun (WGS) entry which is preliminary data.</text>
</comment>
<feature type="region of interest" description="Disordered" evidence="1">
    <location>
        <begin position="232"/>
        <end position="309"/>
    </location>
</feature>
<dbReference type="GO" id="GO:0000462">
    <property type="term" value="P:maturation of SSU-rRNA from tricistronic rRNA transcript (SSU-rRNA, 5.8S rRNA, LSU-rRNA)"/>
    <property type="evidence" value="ECO:0007669"/>
    <property type="project" value="TreeGrafter"/>
</dbReference>
<feature type="compositionally biased region" description="Basic residues" evidence="1">
    <location>
        <begin position="293"/>
        <end position="309"/>
    </location>
</feature>
<dbReference type="Proteomes" id="UP000289340">
    <property type="component" value="Chromosome 1"/>
</dbReference>
<dbReference type="Pfam" id="PF15375">
    <property type="entry name" value="FSAF1"/>
    <property type="match status" value="1"/>
</dbReference>
<organism evidence="2 3">
    <name type="scientific">Glycine soja</name>
    <name type="common">Wild soybean</name>
    <dbReference type="NCBI Taxonomy" id="3848"/>
    <lineage>
        <taxon>Eukaryota</taxon>
        <taxon>Viridiplantae</taxon>
        <taxon>Streptophyta</taxon>
        <taxon>Embryophyta</taxon>
        <taxon>Tracheophyta</taxon>
        <taxon>Spermatophyta</taxon>
        <taxon>Magnoliopsida</taxon>
        <taxon>eudicotyledons</taxon>
        <taxon>Gunneridae</taxon>
        <taxon>Pentapetalae</taxon>
        <taxon>rosids</taxon>
        <taxon>fabids</taxon>
        <taxon>Fabales</taxon>
        <taxon>Fabaceae</taxon>
        <taxon>Papilionoideae</taxon>
        <taxon>50 kb inversion clade</taxon>
        <taxon>NPAAA clade</taxon>
        <taxon>indigoferoid/millettioid clade</taxon>
        <taxon>Phaseoleae</taxon>
        <taxon>Glycine</taxon>
        <taxon>Glycine subgen. Soja</taxon>
    </lineage>
</organism>
<dbReference type="InterPro" id="IPR027973">
    <property type="entry name" value="FSAF1-like"/>
</dbReference>
<gene>
    <name evidence="2" type="ORF">D0Y65_000275</name>
</gene>
<dbReference type="AlphaFoldDB" id="A0A445LY35"/>
<protein>
    <submittedName>
        <fullName evidence="2">Uncharacterized protein</fullName>
    </submittedName>
</protein>
<keyword evidence="3" id="KW-1185">Reference proteome</keyword>
<evidence type="ECO:0000256" key="1">
    <source>
        <dbReference type="SAM" id="MobiDB-lite"/>
    </source>
</evidence>
<dbReference type="GO" id="GO:0005730">
    <property type="term" value="C:nucleolus"/>
    <property type="evidence" value="ECO:0007669"/>
    <property type="project" value="TreeGrafter"/>
</dbReference>
<evidence type="ECO:0000313" key="2">
    <source>
        <dbReference type="EMBL" id="RZC28186.1"/>
    </source>
</evidence>
<evidence type="ECO:0000313" key="3">
    <source>
        <dbReference type="Proteomes" id="UP000289340"/>
    </source>
</evidence>
<accession>A0A445LY35</accession>
<dbReference type="PANTHER" id="PTHR28096:SF1">
    <property type="entry name" value="PROTEIN FAF1"/>
    <property type="match status" value="1"/>
</dbReference>
<dbReference type="InterPro" id="IPR053030">
    <property type="entry name" value="Ribosomal_biogenesis_FAF1-like"/>
</dbReference>
<name>A0A445LY35_GLYSO</name>